<dbReference type="InterPro" id="IPR011961">
    <property type="entry name" value="RimM"/>
</dbReference>
<name>A0ABR5TPT3_9BACL</name>
<dbReference type="SUPFAM" id="SSF50447">
    <property type="entry name" value="Translation proteins"/>
    <property type="match status" value="1"/>
</dbReference>
<dbReference type="InterPro" id="IPR036976">
    <property type="entry name" value="RimM_N_sf"/>
</dbReference>
<sequence length="169" mass="19628">MLLKVGKIVNVHALKGELKIISTSDSIEERLNHNYVLHITKRGEIIRDVKVASSRKYKGCYYVKFLGIDSIDEAEKYKNCELKIDSNLVDDLENNEYYFYQIINSKVYDEKNNNLGVITNIFKTGANDVWEMKDDNNNLFYIPFIEEVVKKIDVNEKKITINVIEGLLN</sequence>
<evidence type="ECO:0000259" key="6">
    <source>
        <dbReference type="Pfam" id="PF01782"/>
    </source>
</evidence>
<reference evidence="8 9" key="1">
    <citation type="submission" date="2016-01" db="EMBL/GenBank/DDBJ databases">
        <authorList>
            <person name="Mitreva M."/>
            <person name="Pepin K.H."/>
            <person name="Mihindukulasuriya K.A."/>
            <person name="Fulton R."/>
            <person name="Fronick C."/>
            <person name="O'Laughlin M."/>
            <person name="Miner T."/>
            <person name="Herter B."/>
            <person name="Rosa B.A."/>
            <person name="Cordes M."/>
            <person name="Tomlinson C."/>
            <person name="Wollam A."/>
            <person name="Palsikar V.B."/>
            <person name="Mardis E.R."/>
            <person name="Wilson R.K."/>
        </authorList>
    </citation>
    <scope>NUCLEOTIDE SEQUENCE [LARGE SCALE GENOMIC DNA]</scope>
    <source>
        <strain evidence="8 9">KA00071</strain>
    </source>
</reference>
<evidence type="ECO:0000259" key="7">
    <source>
        <dbReference type="Pfam" id="PF24986"/>
    </source>
</evidence>
<protein>
    <recommendedName>
        <fullName evidence="5">Ribosome maturation factor RimM</fullName>
    </recommendedName>
</protein>
<dbReference type="HAMAP" id="MF_00014">
    <property type="entry name" value="Ribosome_mat_RimM"/>
    <property type="match status" value="1"/>
</dbReference>
<gene>
    <name evidence="5" type="primary">rimM</name>
    <name evidence="8" type="ORF">HMPREF1871_00438</name>
</gene>
<dbReference type="SUPFAM" id="SSF50346">
    <property type="entry name" value="PRC-barrel domain"/>
    <property type="match status" value="1"/>
</dbReference>
<dbReference type="Pfam" id="PF01782">
    <property type="entry name" value="RimM"/>
    <property type="match status" value="1"/>
</dbReference>
<comment type="domain">
    <text evidence="5">The PRC barrel domain binds ribosomal protein uS19.</text>
</comment>
<evidence type="ECO:0000256" key="1">
    <source>
        <dbReference type="ARBA" id="ARBA00022490"/>
    </source>
</evidence>
<evidence type="ECO:0000313" key="9">
    <source>
        <dbReference type="Proteomes" id="UP000070467"/>
    </source>
</evidence>
<comment type="subunit">
    <text evidence="5">Binds ribosomal protein uS19.</text>
</comment>
<feature type="domain" description="Ribosome maturation factor RimM PRC barrel" evidence="7">
    <location>
        <begin position="101"/>
        <end position="166"/>
    </location>
</feature>
<evidence type="ECO:0000256" key="2">
    <source>
        <dbReference type="ARBA" id="ARBA00022517"/>
    </source>
</evidence>
<accession>A0ABR5TPT3</accession>
<keyword evidence="2 5" id="KW-0690">Ribosome biogenesis</keyword>
<dbReference type="NCBIfam" id="TIGR02273">
    <property type="entry name" value="16S_RimM"/>
    <property type="match status" value="1"/>
</dbReference>
<feature type="domain" description="RimM N-terminal" evidence="6">
    <location>
        <begin position="5"/>
        <end position="86"/>
    </location>
</feature>
<dbReference type="EMBL" id="LSDB01000008">
    <property type="protein sequence ID" value="KXB58672.1"/>
    <property type="molecule type" value="Genomic_DNA"/>
</dbReference>
<keyword evidence="1 5" id="KW-0963">Cytoplasm</keyword>
<dbReference type="RefSeq" id="WP_066129440.1">
    <property type="nucleotide sequence ID" value="NZ_KQ959861.1"/>
</dbReference>
<evidence type="ECO:0000256" key="4">
    <source>
        <dbReference type="ARBA" id="ARBA00023186"/>
    </source>
</evidence>
<dbReference type="PANTHER" id="PTHR33692:SF1">
    <property type="entry name" value="RIBOSOME MATURATION FACTOR RIMM"/>
    <property type="match status" value="1"/>
</dbReference>
<dbReference type="InterPro" id="IPR056792">
    <property type="entry name" value="PRC_RimM"/>
</dbReference>
<evidence type="ECO:0000313" key="8">
    <source>
        <dbReference type="EMBL" id="KXB58672.1"/>
    </source>
</evidence>
<dbReference type="Pfam" id="PF24986">
    <property type="entry name" value="PRC_RimM"/>
    <property type="match status" value="1"/>
</dbReference>
<keyword evidence="3 5" id="KW-0698">rRNA processing</keyword>
<organism evidence="8 9">
    <name type="scientific">Gemelliphila asaccharolytica</name>
    <dbReference type="NCBI Taxonomy" id="502393"/>
    <lineage>
        <taxon>Bacteria</taxon>
        <taxon>Bacillati</taxon>
        <taxon>Bacillota</taxon>
        <taxon>Bacilli</taxon>
        <taxon>Bacillales</taxon>
        <taxon>Gemellaceae</taxon>
        <taxon>Gemelliphila</taxon>
    </lineage>
</organism>
<dbReference type="Gene3D" id="2.40.30.60">
    <property type="entry name" value="RimM"/>
    <property type="match status" value="1"/>
</dbReference>
<evidence type="ECO:0000256" key="3">
    <source>
        <dbReference type="ARBA" id="ARBA00022552"/>
    </source>
</evidence>
<keyword evidence="4 5" id="KW-0143">Chaperone</keyword>
<comment type="subcellular location">
    <subcellularLocation>
        <location evidence="5">Cytoplasm</location>
    </subcellularLocation>
</comment>
<proteinExistence type="inferred from homology"/>
<dbReference type="InterPro" id="IPR009000">
    <property type="entry name" value="Transl_B-barrel_sf"/>
</dbReference>
<dbReference type="InterPro" id="IPR002676">
    <property type="entry name" value="RimM_N"/>
</dbReference>
<evidence type="ECO:0000256" key="5">
    <source>
        <dbReference type="HAMAP-Rule" id="MF_00014"/>
    </source>
</evidence>
<dbReference type="InterPro" id="IPR011033">
    <property type="entry name" value="PRC_barrel-like_sf"/>
</dbReference>
<keyword evidence="9" id="KW-1185">Reference proteome</keyword>
<comment type="function">
    <text evidence="5">An accessory protein needed during the final step in the assembly of 30S ribosomal subunit, possibly for assembly of the head region. Essential for efficient processing of 16S rRNA. May be needed both before and after RbfA during the maturation of 16S rRNA. It has affinity for free ribosomal 30S subunits but not for 70S ribosomes.</text>
</comment>
<comment type="similarity">
    <text evidence="5">Belongs to the RimM family.</text>
</comment>
<dbReference type="Gene3D" id="2.30.30.240">
    <property type="entry name" value="PRC-barrel domain"/>
    <property type="match status" value="1"/>
</dbReference>
<dbReference type="PANTHER" id="PTHR33692">
    <property type="entry name" value="RIBOSOME MATURATION FACTOR RIMM"/>
    <property type="match status" value="1"/>
</dbReference>
<dbReference type="Proteomes" id="UP000070467">
    <property type="component" value="Unassembled WGS sequence"/>
</dbReference>
<comment type="caution">
    <text evidence="8">The sequence shown here is derived from an EMBL/GenBank/DDBJ whole genome shotgun (WGS) entry which is preliminary data.</text>
</comment>